<accession>A0A1X7N5A6</accession>
<feature type="transmembrane region" description="Helical" evidence="2">
    <location>
        <begin position="109"/>
        <end position="129"/>
    </location>
</feature>
<gene>
    <name evidence="3" type="ORF">SAMN06295885_0759</name>
</gene>
<protein>
    <submittedName>
        <fullName evidence="3">Uncharacterized protein</fullName>
    </submittedName>
</protein>
<dbReference type="AlphaFoldDB" id="A0A1X7N5A6"/>
<sequence>MSFLGPLRKGGSTVGGNVGPAAAPAAAKATTGPRAGHAPPSGPTLRQVLDAGGRVRVEVSRTTRTVLRTASAVTLLDAVGYPLAHAFLLDATAGSDPAAFALALMDFPVPFLQMVLAAVLALLALAVALRSGWMHRLTEREVTASYVVMVGAGVLTIPLVIVLACCAVLVLLGALFVVLVFAVLLGALTG</sequence>
<dbReference type="Proteomes" id="UP000193711">
    <property type="component" value="Unassembled WGS sequence"/>
</dbReference>
<keyword evidence="2" id="KW-1133">Transmembrane helix</keyword>
<keyword evidence="2" id="KW-0812">Transmembrane</keyword>
<evidence type="ECO:0000313" key="4">
    <source>
        <dbReference type="Proteomes" id="UP000193711"/>
    </source>
</evidence>
<evidence type="ECO:0000313" key="3">
    <source>
        <dbReference type="EMBL" id="SMH32610.1"/>
    </source>
</evidence>
<dbReference type="STRING" id="1891671.SAMN06295885_0759"/>
<proteinExistence type="predicted"/>
<keyword evidence="2" id="KW-0472">Membrane</keyword>
<reference evidence="4" key="1">
    <citation type="submission" date="2017-04" db="EMBL/GenBank/DDBJ databases">
        <authorList>
            <person name="Varghese N."/>
            <person name="Submissions S."/>
        </authorList>
    </citation>
    <scope>NUCLEOTIDE SEQUENCE [LARGE SCALE GENOMIC DNA]</scope>
    <source>
        <strain evidence="4">VKM Ac-2121</strain>
    </source>
</reference>
<keyword evidence="4" id="KW-1185">Reference proteome</keyword>
<dbReference type="EMBL" id="FXBM01000001">
    <property type="protein sequence ID" value="SMH32610.1"/>
    <property type="molecule type" value="Genomic_DNA"/>
</dbReference>
<evidence type="ECO:0000256" key="1">
    <source>
        <dbReference type="SAM" id="MobiDB-lite"/>
    </source>
</evidence>
<evidence type="ECO:0000256" key="2">
    <source>
        <dbReference type="SAM" id="Phobius"/>
    </source>
</evidence>
<feature type="region of interest" description="Disordered" evidence="1">
    <location>
        <begin position="14"/>
        <end position="44"/>
    </location>
</feature>
<feature type="transmembrane region" description="Helical" evidence="2">
    <location>
        <begin position="141"/>
        <end position="161"/>
    </location>
</feature>
<feature type="compositionally biased region" description="Low complexity" evidence="1">
    <location>
        <begin position="19"/>
        <end position="36"/>
    </location>
</feature>
<name>A0A1X7N5A6_9MICO</name>
<feature type="transmembrane region" description="Helical" evidence="2">
    <location>
        <begin position="167"/>
        <end position="188"/>
    </location>
</feature>
<organism evidence="3 4">
    <name type="scientific">Rathayibacter oskolensis</name>
    <dbReference type="NCBI Taxonomy" id="1891671"/>
    <lineage>
        <taxon>Bacteria</taxon>
        <taxon>Bacillati</taxon>
        <taxon>Actinomycetota</taxon>
        <taxon>Actinomycetes</taxon>
        <taxon>Micrococcales</taxon>
        <taxon>Microbacteriaceae</taxon>
        <taxon>Rathayibacter</taxon>
    </lineage>
</organism>